<feature type="region of interest" description="Disordered" evidence="4">
    <location>
        <begin position="1285"/>
        <end position="1436"/>
    </location>
</feature>
<keyword evidence="2" id="KW-0378">Hydrolase</keyword>
<dbReference type="PANTHER" id="PTHR45738:SF5">
    <property type="entry name" value="POLYPHOSPHOINOSITIDE PHOSPHATASE"/>
    <property type="match status" value="1"/>
</dbReference>
<feature type="region of interest" description="Disordered" evidence="4">
    <location>
        <begin position="1193"/>
        <end position="1272"/>
    </location>
</feature>
<evidence type="ECO:0000256" key="3">
    <source>
        <dbReference type="ARBA" id="ARBA00023136"/>
    </source>
</evidence>
<feature type="region of interest" description="Disordered" evidence="4">
    <location>
        <begin position="736"/>
        <end position="783"/>
    </location>
</feature>
<dbReference type="GeneID" id="16070434"/>
<dbReference type="Pfam" id="PF02383">
    <property type="entry name" value="Syja_N"/>
    <property type="match status" value="1"/>
</dbReference>
<feature type="domain" description="SAC" evidence="5">
    <location>
        <begin position="166"/>
        <end position="542"/>
    </location>
</feature>
<feature type="region of interest" description="Disordered" evidence="4">
    <location>
        <begin position="979"/>
        <end position="1026"/>
    </location>
</feature>
<evidence type="ECO:0000313" key="6">
    <source>
        <dbReference type="EMBL" id="EGD78203.1"/>
    </source>
</evidence>
<feature type="compositionally biased region" description="Gly residues" evidence="4">
    <location>
        <begin position="1539"/>
        <end position="1549"/>
    </location>
</feature>
<dbReference type="eggNOG" id="KOG1888">
    <property type="taxonomic scope" value="Eukaryota"/>
</dbReference>
<dbReference type="OrthoDB" id="405996at2759"/>
<evidence type="ECO:0000256" key="2">
    <source>
        <dbReference type="ARBA" id="ARBA00022801"/>
    </source>
</evidence>
<organism evidence="7">
    <name type="scientific">Salpingoeca rosetta (strain ATCC 50818 / BSB-021)</name>
    <dbReference type="NCBI Taxonomy" id="946362"/>
    <lineage>
        <taxon>Eukaryota</taxon>
        <taxon>Choanoflagellata</taxon>
        <taxon>Craspedida</taxon>
        <taxon>Salpingoecidae</taxon>
        <taxon>Salpingoeca</taxon>
    </lineage>
</organism>
<feature type="compositionally biased region" description="Polar residues" evidence="4">
    <location>
        <begin position="646"/>
        <end position="657"/>
    </location>
</feature>
<dbReference type="PROSITE" id="PS50275">
    <property type="entry name" value="SAC"/>
    <property type="match status" value="1"/>
</dbReference>
<dbReference type="PANTHER" id="PTHR45738">
    <property type="entry name" value="POLYPHOSPHOINOSITIDE PHOSPHATASE"/>
    <property type="match status" value="1"/>
</dbReference>
<dbReference type="InterPro" id="IPR043573">
    <property type="entry name" value="Fig4-like"/>
</dbReference>
<dbReference type="EMBL" id="GL832981">
    <property type="protein sequence ID" value="EGD78203.1"/>
    <property type="molecule type" value="Genomic_DNA"/>
</dbReference>
<proteinExistence type="predicted"/>
<feature type="compositionally biased region" description="Low complexity" evidence="4">
    <location>
        <begin position="1311"/>
        <end position="1335"/>
    </location>
</feature>
<feature type="region of interest" description="Disordered" evidence="4">
    <location>
        <begin position="646"/>
        <end position="694"/>
    </location>
</feature>
<dbReference type="KEGG" id="sre:PTSG_09081"/>
<dbReference type="InParanoid" id="F2UM54"/>
<evidence type="ECO:0000259" key="5">
    <source>
        <dbReference type="PROSITE" id="PS50275"/>
    </source>
</evidence>
<feature type="compositionally biased region" description="Gly residues" evidence="4">
    <location>
        <begin position="1397"/>
        <end position="1406"/>
    </location>
</feature>
<dbReference type="GO" id="GO:0043813">
    <property type="term" value="F:phosphatidylinositol-3,5-bisphosphate 5-phosphatase activity"/>
    <property type="evidence" value="ECO:0007669"/>
    <property type="project" value="InterPro"/>
</dbReference>
<protein>
    <recommendedName>
        <fullName evidence="5">SAC domain-containing protein</fullName>
    </recommendedName>
</protein>
<gene>
    <name evidence="6" type="ORF">PTSG_09081</name>
</gene>
<feature type="compositionally biased region" description="Acidic residues" evidence="4">
    <location>
        <begin position="672"/>
        <end position="683"/>
    </location>
</feature>
<reference evidence="6" key="1">
    <citation type="submission" date="2009-08" db="EMBL/GenBank/DDBJ databases">
        <title>Annotation of Salpingoeca rosetta.</title>
        <authorList>
            <consortium name="The Broad Institute Genome Sequencing Platform"/>
            <person name="Russ C."/>
            <person name="Cuomo C."/>
            <person name="Burger G."/>
            <person name="Gray M.W."/>
            <person name="Holland P.W.H."/>
            <person name="King N."/>
            <person name="Lang F.B.F."/>
            <person name="Roger A.J."/>
            <person name="Ruiz-Trillo I."/>
            <person name="Young S.K."/>
            <person name="Zeng Q."/>
            <person name="Gargeya S."/>
            <person name="Alvarado L."/>
            <person name="Berlin A."/>
            <person name="Chapman S.B."/>
            <person name="Chen Z."/>
            <person name="Freedman E."/>
            <person name="Gellesch M."/>
            <person name="Goldberg J."/>
            <person name="Griggs A."/>
            <person name="Gujja S."/>
            <person name="Heilman E."/>
            <person name="Heiman D."/>
            <person name="Howarth C."/>
            <person name="Mehta T."/>
            <person name="Neiman D."/>
            <person name="Pearson M."/>
            <person name="Roberts A."/>
            <person name="Saif S."/>
            <person name="Shea T."/>
            <person name="Shenoy N."/>
            <person name="Sisk P."/>
            <person name="Stolte C."/>
            <person name="Sykes S."/>
            <person name="White J."/>
            <person name="Yandava C."/>
            <person name="Haas B."/>
            <person name="Nusbaum C."/>
            <person name="Birren B."/>
        </authorList>
    </citation>
    <scope>NUCLEOTIDE SEQUENCE [LARGE SCALE GENOMIC DNA]</scope>
    <source>
        <strain evidence="6">ATCC 50818</strain>
    </source>
</reference>
<dbReference type="STRING" id="946362.F2UM54"/>
<evidence type="ECO:0000256" key="4">
    <source>
        <dbReference type="SAM" id="MobiDB-lite"/>
    </source>
</evidence>
<keyword evidence="7" id="KW-1185">Reference proteome</keyword>
<feature type="region of interest" description="Disordered" evidence="4">
    <location>
        <begin position="1528"/>
        <end position="1549"/>
    </location>
</feature>
<dbReference type="RefSeq" id="XP_004989879.1">
    <property type="nucleotide sequence ID" value="XM_004989822.1"/>
</dbReference>
<sequence length="1549" mass="169731">MAEEAEKDSASAGGCGDGKAQLYLNPTFHSITRTNMYPTRTMLYIIGCDQVRKEFRVLALDRSTKDLAIVDDGKVYNETEIQAKLRELNFHHPGLLERKVSGFGIFGVVRFLSGYYILVITKRRKVAMIGGHIVYRIEDMFMAAVYNTSLSNATIPPDEKRYTKMFQNVDTTSNFYFSYTYDLTRPLQSNMYIPSEDEAAGRVAARPRPIRPNTKFVWNHFLTTPYANKVDRRWVIHAMHGFIAQSNLNVFGRPIFVTLIARRSRFYAGTRYLKRGTDEKGNPANDVETEQIVHDASTLCHRSGRFTSFLQVRGSVPLYWQQEQNSMKAKRAISIARSDPFASLASMHFERLLHRYGSPVIAFNLVKRLERKPREALLYEGMKDALAYINQFLGEDEAVRHFAWDMARCNKRNGTVLQHLDKFGTAFLEEIGIFHAGPQLWCTRGDPHNTSTGGTLAYDNPYRRVRGRNQCGVVRVNCVDCLDRTNTAQFMIGLCALRHQLYVLGVIPEVNSASIPFDCLAWRLLCELYEDHGDTIALQYGGSSLVNRIQSYRKRQWTTHSKDILNTVARYYSNSFTDTDKQMAINLFLGKYRPTASTTPLWLLDNDKLLHRHDVLSPTPPSRPPYDKWHMRVTVPTIERFRQSKCQQLDSEANSGQGHLLSQRANDKDDNDRVDDDNDDADNDDVRGDGPLPRAAHVDVCASLPSLSATTAGGGAFADQQHPLAPVNGQVVMPGHLGLGSSVDDDIFATPPSSPPPERSDQQQQQQQQQHVEIGASGVVSEPGTLVLRQGGRRRSSGAAPATTTVKTALVRTPSRRSIKTLRAVYLEVRRQTVQLSREKGDTSFADRRSIGEAPAITGLERFDEEVRQQLLAWHRTTPDGEDYVVAAYYVAARHFAYQGALGVPRLTLPRKPVRTDLGLFETMYSPTELTSFDHEYMRLMTTTALVDADGTRTMGPFHSAQPEYTSLALRPGEKRVAAQAVPVVSRDEEDEEDEDEMEFSGSDSDLEVTDTIPRMPMPPPGVALPHPLTAAAGSGVLGTTNNTVATTTNTSSAIATGPSAAAMMWRPRLAHRSSSFRLRSDRNLRTSAGTSAAARVCRRTDEDPHAWRLSYAFSKPISWQDAVLMRKHSRRVVDIGSLLARAQPLAAQGASAGGGGDYGDGVGDWLHATSSMPDVAGRCGRRVALGSRSSVQLLGSGKPASSSQQQKQQQQVPAAATTTTTTSSGGSGDGQGNGAAATGASAMKDSRARALRQAAVTQSLPPQRRHKEKQPASVLSLFSIMEDNEETPEDDTSAGATADIGARSTQPNTSARASASASKPPPSSSSSSSSASATRARRSQLQRGRSVEEDQSRTGSTSGRDDGDGGDGGHGDGGRGHNHHAHARAERRVMFAPDTVGGGGSGGGKALSATSTPVHARQQERRRRNRSETHASGDVFARHNSTTARGEEGDVAFTHVLPSTSALYTCSSADIASRARTRPSDSRVYEECARVSEQAGRALGPVPSESLRSYAAYLRAHRAIRPTIQAELFQSASQHQQSGGGYGGNDAR</sequence>
<feature type="compositionally biased region" description="Basic and acidic residues" evidence="4">
    <location>
        <begin position="1360"/>
        <end position="1376"/>
    </location>
</feature>
<feature type="compositionally biased region" description="Low complexity" evidence="4">
    <location>
        <begin position="1196"/>
        <end position="1225"/>
    </location>
</feature>
<accession>F2UM54</accession>
<comment type="subcellular location">
    <subcellularLocation>
        <location evidence="1">Endomembrane system</location>
    </subcellularLocation>
</comment>
<dbReference type="GO" id="GO:0012505">
    <property type="term" value="C:endomembrane system"/>
    <property type="evidence" value="ECO:0007669"/>
    <property type="project" value="UniProtKB-SubCell"/>
</dbReference>
<dbReference type="InterPro" id="IPR002013">
    <property type="entry name" value="SAC_dom"/>
</dbReference>
<name>F2UM54_SALR5</name>
<evidence type="ECO:0000313" key="7">
    <source>
        <dbReference type="Proteomes" id="UP000007799"/>
    </source>
</evidence>
<evidence type="ECO:0000256" key="1">
    <source>
        <dbReference type="ARBA" id="ARBA00004308"/>
    </source>
</evidence>
<dbReference type="GO" id="GO:0046856">
    <property type="term" value="P:phosphatidylinositol dephosphorylation"/>
    <property type="evidence" value="ECO:0007669"/>
    <property type="project" value="InterPro"/>
</dbReference>
<feature type="compositionally biased region" description="Acidic residues" evidence="4">
    <location>
        <begin position="988"/>
        <end position="1009"/>
    </location>
</feature>
<keyword evidence="3" id="KW-0472">Membrane</keyword>
<dbReference type="Proteomes" id="UP000007799">
    <property type="component" value="Unassembled WGS sequence"/>
</dbReference>